<evidence type="ECO:0000256" key="3">
    <source>
        <dbReference type="ARBA" id="ARBA00022679"/>
    </source>
</evidence>
<dbReference type="InterPro" id="IPR013123">
    <property type="entry name" value="SpoU_subst-bd"/>
</dbReference>
<dbReference type="Pfam" id="PF00588">
    <property type="entry name" value="SpoU_methylase"/>
    <property type="match status" value="1"/>
</dbReference>
<dbReference type="InterPro" id="IPR029028">
    <property type="entry name" value="Alpha/beta_knot_MTases"/>
</dbReference>
<dbReference type="GO" id="GO:0003723">
    <property type="term" value="F:RNA binding"/>
    <property type="evidence" value="ECO:0007669"/>
    <property type="project" value="InterPro"/>
</dbReference>
<dbReference type="SUPFAM" id="SSF75217">
    <property type="entry name" value="alpha/beta knot"/>
    <property type="match status" value="1"/>
</dbReference>
<protein>
    <submittedName>
        <fullName evidence="5">Unannotated protein</fullName>
    </submittedName>
</protein>
<keyword evidence="2" id="KW-0489">Methyltransferase</keyword>
<evidence type="ECO:0000313" key="5">
    <source>
        <dbReference type="EMBL" id="CAB4586083.1"/>
    </source>
</evidence>
<dbReference type="EMBL" id="CAFAAR010000038">
    <property type="protein sequence ID" value="CAB4802288.1"/>
    <property type="molecule type" value="Genomic_DNA"/>
</dbReference>
<dbReference type="InterPro" id="IPR029026">
    <property type="entry name" value="tRNA_m1G_MTases_N"/>
</dbReference>
<dbReference type="CDD" id="cd18095">
    <property type="entry name" value="SpoU-like_rRNA-MTase"/>
    <property type="match status" value="1"/>
</dbReference>
<dbReference type="GO" id="GO:0006396">
    <property type="term" value="P:RNA processing"/>
    <property type="evidence" value="ECO:0007669"/>
    <property type="project" value="InterPro"/>
</dbReference>
<dbReference type="GO" id="GO:0005737">
    <property type="term" value="C:cytoplasm"/>
    <property type="evidence" value="ECO:0007669"/>
    <property type="project" value="UniProtKB-ARBA"/>
</dbReference>
<dbReference type="GO" id="GO:0008173">
    <property type="term" value="F:RNA methyltransferase activity"/>
    <property type="evidence" value="ECO:0007669"/>
    <property type="project" value="InterPro"/>
</dbReference>
<evidence type="ECO:0000313" key="8">
    <source>
        <dbReference type="EMBL" id="CAB4850827.1"/>
    </source>
</evidence>
<evidence type="ECO:0000259" key="4">
    <source>
        <dbReference type="SMART" id="SM00967"/>
    </source>
</evidence>
<dbReference type="InterPro" id="IPR029064">
    <property type="entry name" value="Ribosomal_eL30-like_sf"/>
</dbReference>
<comment type="similarity">
    <text evidence="1">Belongs to the class IV-like SAM-binding methyltransferase superfamily. RNA methyltransferase TrmH family.</text>
</comment>
<evidence type="ECO:0000313" key="9">
    <source>
        <dbReference type="EMBL" id="CAB4973739.1"/>
    </source>
</evidence>
<dbReference type="EMBL" id="CAEZUA010000022">
    <property type="protein sequence ID" value="CAB4586083.1"/>
    <property type="molecule type" value="Genomic_DNA"/>
</dbReference>
<feature type="domain" description="RNA 2-O ribose methyltransferase substrate binding" evidence="4">
    <location>
        <begin position="32"/>
        <end position="106"/>
    </location>
</feature>
<evidence type="ECO:0000313" key="6">
    <source>
        <dbReference type="EMBL" id="CAB4673406.1"/>
    </source>
</evidence>
<dbReference type="PANTHER" id="PTHR43191:SF2">
    <property type="entry name" value="RRNA METHYLTRANSFERASE 3, MITOCHONDRIAL"/>
    <property type="match status" value="1"/>
</dbReference>
<name>A0A6J6FGB5_9ZZZZ</name>
<dbReference type="EMBL" id="CAFBOE010000041">
    <property type="protein sequence ID" value="CAB4973739.1"/>
    <property type="molecule type" value="Genomic_DNA"/>
</dbReference>
<dbReference type="Gene3D" id="3.30.1330.30">
    <property type="match status" value="1"/>
</dbReference>
<dbReference type="InterPro" id="IPR053888">
    <property type="entry name" value="MRM3-like_sub_bind"/>
</dbReference>
<evidence type="ECO:0000256" key="1">
    <source>
        <dbReference type="ARBA" id="ARBA00007228"/>
    </source>
</evidence>
<dbReference type="EMBL" id="CAEZWS010000090">
    <property type="protein sequence ID" value="CAB4673406.1"/>
    <property type="molecule type" value="Genomic_DNA"/>
</dbReference>
<dbReference type="InterPro" id="IPR051259">
    <property type="entry name" value="rRNA_Methyltransferase"/>
</dbReference>
<organism evidence="5">
    <name type="scientific">freshwater metagenome</name>
    <dbReference type="NCBI Taxonomy" id="449393"/>
    <lineage>
        <taxon>unclassified sequences</taxon>
        <taxon>metagenomes</taxon>
        <taxon>ecological metagenomes</taxon>
    </lineage>
</organism>
<accession>A0A6J6FGB5</accession>
<sequence>MIESLHSPHIARVKALLGSRGKKERREGGVFIAEGLQFLREAAQENASPRIQTLYLTASGRLKIASEKIDIAAFEAVDVSDAVMAAMGETVTPQGILAICEMPLWEIEDIVIAENSKYVYLHEIQDPGNAGTILRSADAMGFSGLITSANSVDIYSPKVVRASAGSLWHLPVYERVELTELISKWPNDSIYALTADGDKSLVDINPQAPSLWIFGNEARGIEGLASLSNVTSVHIPMAGNAESLNLASAVAITLFRVSSASK</sequence>
<evidence type="ECO:0000256" key="2">
    <source>
        <dbReference type="ARBA" id="ARBA00022603"/>
    </source>
</evidence>
<dbReference type="InterPro" id="IPR001537">
    <property type="entry name" value="SpoU_MeTrfase"/>
</dbReference>
<dbReference type="SMART" id="SM00967">
    <property type="entry name" value="SpoU_sub_bind"/>
    <property type="match status" value="1"/>
</dbReference>
<dbReference type="GO" id="GO:0032259">
    <property type="term" value="P:methylation"/>
    <property type="evidence" value="ECO:0007669"/>
    <property type="project" value="UniProtKB-KW"/>
</dbReference>
<dbReference type="Gene3D" id="3.40.1280.10">
    <property type="match status" value="1"/>
</dbReference>
<proteinExistence type="inferred from homology"/>
<keyword evidence="3" id="KW-0808">Transferase</keyword>
<dbReference type="PANTHER" id="PTHR43191">
    <property type="entry name" value="RRNA METHYLTRANSFERASE 3"/>
    <property type="match status" value="1"/>
</dbReference>
<gene>
    <name evidence="5" type="ORF">UFOPK1773_00496</name>
    <name evidence="6" type="ORF">UFOPK2288_01156</name>
    <name evidence="7" type="ORF">UFOPK3056_00569</name>
    <name evidence="8" type="ORF">UFOPK3287_00889</name>
    <name evidence="9" type="ORF">UFOPK3916_00600</name>
</gene>
<dbReference type="Pfam" id="PF22435">
    <property type="entry name" value="MRM3-like_sub_bind"/>
    <property type="match status" value="1"/>
</dbReference>
<reference evidence="5" key="1">
    <citation type="submission" date="2020-05" db="EMBL/GenBank/DDBJ databases">
        <authorList>
            <person name="Chiriac C."/>
            <person name="Salcher M."/>
            <person name="Ghai R."/>
            <person name="Kavagutti S V."/>
        </authorList>
    </citation>
    <scope>NUCLEOTIDE SEQUENCE</scope>
</reference>
<dbReference type="SUPFAM" id="SSF55315">
    <property type="entry name" value="L30e-like"/>
    <property type="match status" value="1"/>
</dbReference>
<dbReference type="AlphaFoldDB" id="A0A6J6FGB5"/>
<dbReference type="EMBL" id="CAFBJH010000056">
    <property type="protein sequence ID" value="CAB4850827.1"/>
    <property type="molecule type" value="Genomic_DNA"/>
</dbReference>
<evidence type="ECO:0000313" key="7">
    <source>
        <dbReference type="EMBL" id="CAB4802288.1"/>
    </source>
</evidence>